<keyword evidence="3" id="KW-1185">Reference proteome</keyword>
<reference evidence="2" key="1">
    <citation type="submission" date="2023-12" db="EMBL/GenBank/DDBJ databases">
        <title>Fervidustalea candida gen. nov., sp. nov., a novel member of the family Paenibacillaceae isolated from a geothermal area.</title>
        <authorList>
            <person name="Li W.-J."/>
            <person name="Jiao J.-Y."/>
            <person name="Chen Y."/>
        </authorList>
    </citation>
    <scope>NUCLEOTIDE SEQUENCE</scope>
    <source>
        <strain evidence="2">SYSU GA230002</strain>
    </source>
</reference>
<feature type="compositionally biased region" description="Basic residues" evidence="1">
    <location>
        <begin position="27"/>
        <end position="36"/>
    </location>
</feature>
<sequence>MSESSNLSQAGKHAELTAGVPLSGGKRGSKKKRHSHSFYRQLMCQDWYTRVKGRIRQKGWRW</sequence>
<proteinExistence type="predicted"/>
<gene>
    <name evidence="2" type="ORF">VF724_14420</name>
</gene>
<evidence type="ECO:0000256" key="1">
    <source>
        <dbReference type="SAM" id="MobiDB-lite"/>
    </source>
</evidence>
<protein>
    <submittedName>
        <fullName evidence="2">Uncharacterized protein</fullName>
    </submittedName>
</protein>
<evidence type="ECO:0000313" key="2">
    <source>
        <dbReference type="EMBL" id="MEB3102851.1"/>
    </source>
</evidence>
<dbReference type="RefSeq" id="WP_371754975.1">
    <property type="nucleotide sequence ID" value="NZ_JAYJLD010000023.1"/>
</dbReference>
<organism evidence="2 3">
    <name type="scientific">Ferviditalea candida</name>
    <dbReference type="NCBI Taxonomy" id="3108399"/>
    <lineage>
        <taxon>Bacteria</taxon>
        <taxon>Bacillati</taxon>
        <taxon>Bacillota</taxon>
        <taxon>Bacilli</taxon>
        <taxon>Bacillales</taxon>
        <taxon>Paenibacillaceae</taxon>
        <taxon>Ferviditalea</taxon>
    </lineage>
</organism>
<accession>A0ABU5ZK20</accession>
<dbReference type="EMBL" id="JAYJLD010000023">
    <property type="protein sequence ID" value="MEB3102851.1"/>
    <property type="molecule type" value="Genomic_DNA"/>
</dbReference>
<dbReference type="Proteomes" id="UP001310386">
    <property type="component" value="Unassembled WGS sequence"/>
</dbReference>
<comment type="caution">
    <text evidence="2">The sequence shown here is derived from an EMBL/GenBank/DDBJ whole genome shotgun (WGS) entry which is preliminary data.</text>
</comment>
<evidence type="ECO:0000313" key="3">
    <source>
        <dbReference type="Proteomes" id="UP001310386"/>
    </source>
</evidence>
<feature type="region of interest" description="Disordered" evidence="1">
    <location>
        <begin position="1"/>
        <end position="36"/>
    </location>
</feature>
<name>A0ABU5ZK20_9BACL</name>